<gene>
    <name evidence="6" type="ORF">EXIGLDRAFT_829977</name>
</gene>
<evidence type="ECO:0000256" key="2">
    <source>
        <dbReference type="ARBA" id="ARBA00022490"/>
    </source>
</evidence>
<keyword evidence="7" id="KW-1185">Reference proteome</keyword>
<dbReference type="AlphaFoldDB" id="A0A165P192"/>
<evidence type="ECO:0000259" key="5">
    <source>
        <dbReference type="Pfam" id="PF14197"/>
    </source>
</evidence>
<protein>
    <recommendedName>
        <fullName evidence="8">Cep57 centrosome microtubule-binding domain-containing protein</fullName>
    </recommendedName>
</protein>
<feature type="compositionally biased region" description="Basic and acidic residues" evidence="3">
    <location>
        <begin position="259"/>
        <end position="269"/>
    </location>
</feature>
<comment type="subcellular location">
    <subcellularLocation>
        <location evidence="1">Cytoplasm</location>
    </subcellularLocation>
</comment>
<feature type="compositionally biased region" description="Basic and acidic residues" evidence="3">
    <location>
        <begin position="595"/>
        <end position="607"/>
    </location>
</feature>
<organism evidence="6 7">
    <name type="scientific">Exidia glandulosa HHB12029</name>
    <dbReference type="NCBI Taxonomy" id="1314781"/>
    <lineage>
        <taxon>Eukaryota</taxon>
        <taxon>Fungi</taxon>
        <taxon>Dikarya</taxon>
        <taxon>Basidiomycota</taxon>
        <taxon>Agaricomycotina</taxon>
        <taxon>Agaricomycetes</taxon>
        <taxon>Auriculariales</taxon>
        <taxon>Exidiaceae</taxon>
        <taxon>Exidia</taxon>
    </lineage>
</organism>
<feature type="region of interest" description="Disordered" evidence="3">
    <location>
        <begin position="231"/>
        <end position="269"/>
    </location>
</feature>
<dbReference type="Proteomes" id="UP000077266">
    <property type="component" value="Unassembled WGS sequence"/>
</dbReference>
<proteinExistence type="predicted"/>
<dbReference type="InterPro" id="IPR025925">
    <property type="entry name" value="PPC89_CLD"/>
</dbReference>
<accession>A0A165P192</accession>
<evidence type="ECO:0000313" key="6">
    <source>
        <dbReference type="EMBL" id="KZW01501.1"/>
    </source>
</evidence>
<feature type="compositionally biased region" description="Polar residues" evidence="3">
    <location>
        <begin position="241"/>
        <end position="258"/>
    </location>
</feature>
<feature type="compositionally biased region" description="Basic and acidic residues" evidence="3">
    <location>
        <begin position="414"/>
        <end position="424"/>
    </location>
</feature>
<name>A0A165P192_EXIGL</name>
<keyword evidence="2" id="KW-0963">Cytoplasm</keyword>
<dbReference type="GO" id="GO:0008017">
    <property type="term" value="F:microtubule binding"/>
    <property type="evidence" value="ECO:0007669"/>
    <property type="project" value="InterPro"/>
</dbReference>
<feature type="domain" description="Cep57 centrosome microtubule-binding" evidence="4">
    <location>
        <begin position="779"/>
        <end position="849"/>
    </location>
</feature>
<feature type="region of interest" description="Disordered" evidence="3">
    <location>
        <begin position="92"/>
        <end position="111"/>
    </location>
</feature>
<evidence type="ECO:0000259" key="4">
    <source>
        <dbReference type="Pfam" id="PF06657"/>
    </source>
</evidence>
<dbReference type="Pfam" id="PF14197">
    <property type="entry name" value="Cep57_CLD_2"/>
    <property type="match status" value="1"/>
</dbReference>
<dbReference type="EMBL" id="KV425893">
    <property type="protein sequence ID" value="KZW01501.1"/>
    <property type="molecule type" value="Genomic_DNA"/>
</dbReference>
<feature type="domain" description="PPC89 centrosome localisation" evidence="5">
    <location>
        <begin position="455"/>
        <end position="519"/>
    </location>
</feature>
<feature type="region of interest" description="Disordered" evidence="3">
    <location>
        <begin position="734"/>
        <end position="778"/>
    </location>
</feature>
<feature type="region of interest" description="Disordered" evidence="3">
    <location>
        <begin position="550"/>
        <end position="709"/>
    </location>
</feature>
<dbReference type="InterPro" id="IPR024957">
    <property type="entry name" value="Cep57_MT-bd_dom"/>
</dbReference>
<evidence type="ECO:0008006" key="8">
    <source>
        <dbReference type="Google" id="ProtNLM"/>
    </source>
</evidence>
<feature type="region of interest" description="Disordered" evidence="3">
    <location>
        <begin position="289"/>
        <end position="317"/>
    </location>
</feature>
<dbReference type="Pfam" id="PF06657">
    <property type="entry name" value="Cep57_MT_bd"/>
    <property type="match status" value="1"/>
</dbReference>
<evidence type="ECO:0000256" key="1">
    <source>
        <dbReference type="ARBA" id="ARBA00004496"/>
    </source>
</evidence>
<feature type="region of interest" description="Disordered" evidence="3">
    <location>
        <begin position="414"/>
        <end position="433"/>
    </location>
</feature>
<dbReference type="InParanoid" id="A0A165P192"/>
<feature type="compositionally biased region" description="Basic and acidic residues" evidence="3">
    <location>
        <begin position="624"/>
        <end position="639"/>
    </location>
</feature>
<evidence type="ECO:0000256" key="3">
    <source>
        <dbReference type="SAM" id="MobiDB-lite"/>
    </source>
</evidence>
<evidence type="ECO:0000313" key="7">
    <source>
        <dbReference type="Proteomes" id="UP000077266"/>
    </source>
</evidence>
<feature type="compositionally biased region" description="Basic and acidic residues" evidence="3">
    <location>
        <begin position="563"/>
        <end position="586"/>
    </location>
</feature>
<sequence>MDSGDWSIEHDDGGRERLREERELAGRLGSPDYSIELPRHIPLDAFDDLSGHSSLRPRELYSHRDDSLGHGETLSTAAHHASALTLSAGLAPRLGSPHASDQEFDPGRPLHGMLDIPTDISLFNITRTPKSARGERLHKSPKPAILDPNAELDRVARSGRFTRHARETDDAVSDVSTVARRSDIENVPLSPRLAEALQRQTAAFSPKRPRTQPLPMQMQTTITAMPAVTSTPSYHQRPIAGQQQRIPSNASKTASTPTARDDSNQDESKFERLARGIASDLYRAKQDVLRPSPQARAPFADLGNSQTPRPARRTYTPGKHRVQLPDVTGITAAVASPMRGANSYYDPDDDAGYSMAGPDAQAVSNAIEELAGRLGELEQENGAARRRVRELEMELDDCRAEVARERTRVLDAEARDRKEREKGKARASATANDQRATANIWESRYKEVVEEKKSLEALVTQLRSQLARMTRELESHQAAIRELRSMQERDAHEMRSKIAEIEELRAEVDRLSDEVERLRRIIEDSLQQRREHSQGYTNSDAGTEQFAEVEPQGLSAVVEEPTNELREEESMRRREREREREREMRAPSRASQIREVSHDNEWFHRTDGATAGSERAPRFIDPQEISRIEDELDERRTERSIQSPRYRSFRETHSLPSSRAQSPALPDRPPMSKASSVPAPAPAPLRAASRRGSRQEPQAQMPADLSIGGERLQRMFTAAPEHDERTCHVCHRRRRAPAGQGRFHSAPPDVPAEWRPPQAEADDEGFAEEHVEQPQGDRLPPQTVLARVLRELEDDFTHYKGLYIDLADQYKLMDAASNVVKRNVVAEQLKEVIDVLERKGDHIAALRDLLKYGDNPVLAENGWAVGSGDRLRARRR</sequence>
<reference evidence="6 7" key="1">
    <citation type="journal article" date="2016" name="Mol. Biol. Evol.">
        <title>Comparative Genomics of Early-Diverging Mushroom-Forming Fungi Provides Insights into the Origins of Lignocellulose Decay Capabilities.</title>
        <authorList>
            <person name="Nagy L.G."/>
            <person name="Riley R."/>
            <person name="Tritt A."/>
            <person name="Adam C."/>
            <person name="Daum C."/>
            <person name="Floudas D."/>
            <person name="Sun H."/>
            <person name="Yadav J.S."/>
            <person name="Pangilinan J."/>
            <person name="Larsson K.H."/>
            <person name="Matsuura K."/>
            <person name="Barry K."/>
            <person name="Labutti K."/>
            <person name="Kuo R."/>
            <person name="Ohm R.A."/>
            <person name="Bhattacharya S.S."/>
            <person name="Shirouzu T."/>
            <person name="Yoshinaga Y."/>
            <person name="Martin F.M."/>
            <person name="Grigoriev I.V."/>
            <person name="Hibbett D.S."/>
        </authorList>
    </citation>
    <scope>NUCLEOTIDE SEQUENCE [LARGE SCALE GENOMIC DNA]</scope>
    <source>
        <strain evidence="6 7">HHB12029</strain>
    </source>
</reference>
<dbReference type="OrthoDB" id="76453at2759"/>
<dbReference type="GO" id="GO:0005737">
    <property type="term" value="C:cytoplasm"/>
    <property type="evidence" value="ECO:0007669"/>
    <property type="project" value="UniProtKB-SubCell"/>
</dbReference>